<dbReference type="AlphaFoldDB" id="A0A7Y9XB51"/>
<dbReference type="EMBL" id="JACCHL010000001">
    <property type="protein sequence ID" value="NYH51343.1"/>
    <property type="molecule type" value="Genomic_DNA"/>
</dbReference>
<gene>
    <name evidence="2" type="ORF">HNR06_000932</name>
</gene>
<keyword evidence="1" id="KW-0472">Membrane</keyword>
<dbReference type="InterPro" id="IPR043993">
    <property type="entry name" value="T4SS_pilin"/>
</dbReference>
<keyword evidence="1" id="KW-1133">Transmembrane helix</keyword>
<accession>A0A7Y9XB51</accession>
<feature type="transmembrane region" description="Helical" evidence="1">
    <location>
        <begin position="77"/>
        <end position="96"/>
    </location>
</feature>
<evidence type="ECO:0000313" key="2">
    <source>
        <dbReference type="EMBL" id="NYH51343.1"/>
    </source>
</evidence>
<keyword evidence="1" id="KW-0812">Transmembrane</keyword>
<dbReference type="Pfam" id="PF18895">
    <property type="entry name" value="T4SS_pilin"/>
    <property type="match status" value="1"/>
</dbReference>
<name>A0A7Y9XB51_9ACTN</name>
<proteinExistence type="predicted"/>
<dbReference type="Proteomes" id="UP000584931">
    <property type="component" value="Unassembled WGS sequence"/>
</dbReference>
<reference evidence="2 3" key="1">
    <citation type="submission" date="2020-07" db="EMBL/GenBank/DDBJ databases">
        <title>Sequencing the genomes of 1000 actinobacteria strains.</title>
        <authorList>
            <person name="Klenk H.-P."/>
        </authorList>
    </citation>
    <scope>NUCLEOTIDE SEQUENCE [LARGE SCALE GENOMIC DNA]</scope>
    <source>
        <strain evidence="2 3">DSM 45278</strain>
    </source>
</reference>
<dbReference type="RefSeq" id="WP_337797803.1">
    <property type="nucleotide sequence ID" value="NZ_JACCHL010000001.1"/>
</dbReference>
<organism evidence="2 3">
    <name type="scientific">Nocardiopsis sinuspersici</name>
    <dbReference type="NCBI Taxonomy" id="501010"/>
    <lineage>
        <taxon>Bacteria</taxon>
        <taxon>Bacillati</taxon>
        <taxon>Actinomycetota</taxon>
        <taxon>Actinomycetes</taxon>
        <taxon>Streptosporangiales</taxon>
        <taxon>Nocardiopsidaceae</taxon>
        <taxon>Nocardiopsis</taxon>
    </lineage>
</organism>
<sequence>MGDDAAWVWAEEATAESAEETTSELRQVVNRIRMVIIALASALGTLFLTIAAVRWLAANGEPGQIDGAKRALTGTAVGYGIAVLATVLMDIVEWVVSVGGSGE</sequence>
<evidence type="ECO:0000256" key="1">
    <source>
        <dbReference type="SAM" id="Phobius"/>
    </source>
</evidence>
<comment type="caution">
    <text evidence="2">The sequence shown here is derived from an EMBL/GenBank/DDBJ whole genome shotgun (WGS) entry which is preliminary data.</text>
</comment>
<feature type="transmembrane region" description="Helical" evidence="1">
    <location>
        <begin position="35"/>
        <end position="57"/>
    </location>
</feature>
<evidence type="ECO:0000313" key="3">
    <source>
        <dbReference type="Proteomes" id="UP000584931"/>
    </source>
</evidence>
<protein>
    <submittedName>
        <fullName evidence="2">Uncharacterized protein</fullName>
    </submittedName>
</protein>